<accession>A0ABT6B8Z1</accession>
<reference evidence="1 2" key="1">
    <citation type="journal article" date="2024" name="Curr. Microbiol.">
        <title>Luteibacter sahnii sp. nov., A Novel Yellow-Colored Xanthomonadin Pigment Producing Probiotic Bacterium from Healthy Rice Seed Microbiome.</title>
        <authorList>
            <person name="Jaiswal G."/>
            <person name="Rana R."/>
            <person name="Nayak P.K."/>
            <person name="Chouhan R."/>
            <person name="Gandhi S.G."/>
            <person name="Patel H.K."/>
            <person name="Patil P.B."/>
        </authorList>
    </citation>
    <scope>NUCLEOTIDE SEQUENCE [LARGE SCALE GENOMIC DNA]</scope>
    <source>
        <strain evidence="1 2">PPL201</strain>
    </source>
</reference>
<dbReference type="Proteomes" id="UP001528850">
    <property type="component" value="Unassembled WGS sequence"/>
</dbReference>
<protein>
    <recommendedName>
        <fullName evidence="3">DUF2946 domain-containing protein</fullName>
    </recommendedName>
</protein>
<evidence type="ECO:0000313" key="1">
    <source>
        <dbReference type="EMBL" id="MDF4024528.1"/>
    </source>
</evidence>
<evidence type="ECO:0008006" key="3">
    <source>
        <dbReference type="Google" id="ProtNLM"/>
    </source>
</evidence>
<evidence type="ECO:0000313" key="2">
    <source>
        <dbReference type="Proteomes" id="UP001528850"/>
    </source>
</evidence>
<organism evidence="1 2">
    <name type="scientific">Luteibacter sahnii</name>
    <dbReference type="NCBI Taxonomy" id="3021977"/>
    <lineage>
        <taxon>Bacteria</taxon>
        <taxon>Pseudomonadati</taxon>
        <taxon>Pseudomonadota</taxon>
        <taxon>Gammaproteobacteria</taxon>
        <taxon>Lysobacterales</taxon>
        <taxon>Rhodanobacteraceae</taxon>
        <taxon>Luteibacter</taxon>
    </lineage>
</organism>
<comment type="caution">
    <text evidence="1">The sequence shown here is derived from an EMBL/GenBank/DDBJ whole genome shotgun (WGS) entry which is preliminary data.</text>
</comment>
<name>A0ABT6B8Z1_9GAMM</name>
<dbReference type="EMBL" id="JARJJS010000001">
    <property type="protein sequence ID" value="MDF4024528.1"/>
    <property type="molecule type" value="Genomic_DNA"/>
</dbReference>
<keyword evidence="2" id="KW-1185">Reference proteome</keyword>
<proteinExistence type="predicted"/>
<sequence>MRLQRLRTHRGVWVLLAFAVFLKIASASACLLDGQGIAMIPGPEGNATHLVAVADAGAVSVDDCMLGEGGGCHCACAHASTLPAPALVVAAHLAVDSIDIHPPIAPTVRILASPLRPPIA</sequence>
<gene>
    <name evidence="1" type="ORF">P3W24_06095</name>
</gene>